<gene>
    <name evidence="2" type="ORF">L228DRAFT_269959</name>
</gene>
<dbReference type="Proteomes" id="UP000076632">
    <property type="component" value="Unassembled WGS sequence"/>
</dbReference>
<dbReference type="AlphaFoldDB" id="A0A165F774"/>
<evidence type="ECO:0000256" key="1">
    <source>
        <dbReference type="SAM" id="MobiDB-lite"/>
    </source>
</evidence>
<sequence>MGLPGLDSGSGMGCMQFCSKDIDYFNPGEGQNVEVCDKDQVYQNIFSFTNYLRVKATTMDPALIYQNLDTCLLGKADKWYTEELSYIQHVGIQMNTNGVKKWYKALEQHFRDLPEKSLVVLKTCYYIIQDTQQNQDVLEYIQSIILNDKNSSTTISNYTQVLLVYEHIDGSLYQDFPIPTKNTTMADFIQIFYKKSHVWFNIYKYQGQTQTQEGKSNKHDQRGTFNQFPLT</sequence>
<dbReference type="InParanoid" id="A0A165F774"/>
<name>A0A165F774_XYLHT</name>
<accession>A0A165F774</accession>
<organism evidence="2 3">
    <name type="scientific">Xylona heveae (strain CBS 132557 / TC161)</name>
    <dbReference type="NCBI Taxonomy" id="1328760"/>
    <lineage>
        <taxon>Eukaryota</taxon>
        <taxon>Fungi</taxon>
        <taxon>Dikarya</taxon>
        <taxon>Ascomycota</taxon>
        <taxon>Pezizomycotina</taxon>
        <taxon>Xylonomycetes</taxon>
        <taxon>Xylonales</taxon>
        <taxon>Xylonaceae</taxon>
        <taxon>Xylona</taxon>
    </lineage>
</organism>
<proteinExistence type="predicted"/>
<dbReference type="GeneID" id="28900483"/>
<dbReference type="RefSeq" id="XP_018186217.1">
    <property type="nucleotide sequence ID" value="XM_018335346.1"/>
</dbReference>
<feature type="region of interest" description="Disordered" evidence="1">
    <location>
        <begin position="211"/>
        <end position="231"/>
    </location>
</feature>
<evidence type="ECO:0000313" key="2">
    <source>
        <dbReference type="EMBL" id="KZF20662.1"/>
    </source>
</evidence>
<protein>
    <submittedName>
        <fullName evidence="2">Uncharacterized protein</fullName>
    </submittedName>
</protein>
<reference evidence="2 3" key="1">
    <citation type="journal article" date="2016" name="Fungal Biol.">
        <title>The genome of Xylona heveae provides a window into fungal endophytism.</title>
        <authorList>
            <person name="Gazis R."/>
            <person name="Kuo A."/>
            <person name="Riley R."/>
            <person name="LaButti K."/>
            <person name="Lipzen A."/>
            <person name="Lin J."/>
            <person name="Amirebrahimi M."/>
            <person name="Hesse C.N."/>
            <person name="Spatafora J.W."/>
            <person name="Henrissat B."/>
            <person name="Hainaut M."/>
            <person name="Grigoriev I.V."/>
            <person name="Hibbett D.S."/>
        </authorList>
    </citation>
    <scope>NUCLEOTIDE SEQUENCE [LARGE SCALE GENOMIC DNA]</scope>
    <source>
        <strain evidence="2 3">TC161</strain>
    </source>
</reference>
<keyword evidence="3" id="KW-1185">Reference proteome</keyword>
<dbReference type="OrthoDB" id="5428945at2759"/>
<dbReference type="EMBL" id="KV407462">
    <property type="protein sequence ID" value="KZF20662.1"/>
    <property type="molecule type" value="Genomic_DNA"/>
</dbReference>
<evidence type="ECO:0000313" key="3">
    <source>
        <dbReference type="Proteomes" id="UP000076632"/>
    </source>
</evidence>
<dbReference type="OMA" id="SHVWFNI"/>